<dbReference type="OrthoDB" id="833207at2"/>
<protein>
    <submittedName>
        <fullName evidence="1 2">Dehydrogenase</fullName>
    </submittedName>
</protein>
<reference evidence="1 3" key="1">
    <citation type="submission" date="2019-07" db="EMBL/GenBank/DDBJ databases">
        <title>Whole genome shotgun sequence of Frigoribacterium faeni NBRC 103066.</title>
        <authorList>
            <person name="Hosoyama A."/>
            <person name="Uohara A."/>
            <person name="Ohji S."/>
            <person name="Ichikawa N."/>
        </authorList>
    </citation>
    <scope>NUCLEOTIDE SEQUENCE [LARGE SCALE GENOMIC DNA]</scope>
    <source>
        <strain evidence="1 3">NBRC 103066</strain>
    </source>
</reference>
<gene>
    <name evidence="2" type="ORF">FB463_001660</name>
    <name evidence="1" type="ORF">FFA01_13810</name>
</gene>
<proteinExistence type="predicted"/>
<dbReference type="Proteomes" id="UP000321154">
    <property type="component" value="Unassembled WGS sequence"/>
</dbReference>
<dbReference type="EMBL" id="JACGWW010000002">
    <property type="protein sequence ID" value="MBA8813411.1"/>
    <property type="molecule type" value="Genomic_DNA"/>
</dbReference>
<dbReference type="EMBL" id="BJUV01000011">
    <property type="protein sequence ID" value="GEK83072.1"/>
    <property type="molecule type" value="Genomic_DNA"/>
</dbReference>
<dbReference type="Pfam" id="PF13450">
    <property type="entry name" value="NAD_binding_8"/>
    <property type="match status" value="1"/>
</dbReference>
<dbReference type="Proteomes" id="UP000522688">
    <property type="component" value="Unassembled WGS sequence"/>
</dbReference>
<evidence type="ECO:0000313" key="1">
    <source>
        <dbReference type="EMBL" id="GEK83072.1"/>
    </source>
</evidence>
<reference evidence="2 4" key="2">
    <citation type="submission" date="2020-07" db="EMBL/GenBank/DDBJ databases">
        <title>Sequencing the genomes of 1000 actinobacteria strains.</title>
        <authorList>
            <person name="Klenk H.-P."/>
        </authorList>
    </citation>
    <scope>NUCLEOTIDE SEQUENCE [LARGE SCALE GENOMIC DNA]</scope>
    <source>
        <strain evidence="2 4">DSM 10309</strain>
    </source>
</reference>
<dbReference type="AlphaFoldDB" id="A0A7W3JID0"/>
<keyword evidence="3" id="KW-1185">Reference proteome</keyword>
<dbReference type="SUPFAM" id="SSF51905">
    <property type="entry name" value="FAD/NAD(P)-binding domain"/>
    <property type="match status" value="1"/>
</dbReference>
<accession>A0A7W3JID0</accession>
<dbReference type="PANTHER" id="PTHR10668:SF105">
    <property type="entry name" value="DEHYDROGENASE-RELATED"/>
    <property type="match status" value="1"/>
</dbReference>
<dbReference type="InterPro" id="IPR036188">
    <property type="entry name" value="FAD/NAD-bd_sf"/>
</dbReference>
<dbReference type="PRINTS" id="PR00419">
    <property type="entry name" value="ADXRDTASE"/>
</dbReference>
<evidence type="ECO:0000313" key="2">
    <source>
        <dbReference type="EMBL" id="MBA8813411.1"/>
    </source>
</evidence>
<dbReference type="Gene3D" id="3.50.50.60">
    <property type="entry name" value="FAD/NAD(P)-binding domain"/>
    <property type="match status" value="2"/>
</dbReference>
<sequence>MSRAFDASVVGAGPNGLAAAVVLARAGLRVQVLERAATIGGGTRTAELTLPGFRHDICSAVHPMAMASGFFRRWGLEQRVEMIVPEVSYAHPVDGGTAGVAYRDLDRTVEGLGVDGATWRRMFGRLVELEDEISQFTLSPILQVPRHPGAVVEFGLRILAQGGPWWDAGLETREARALLAGVMAHAIRPMPSLSASAAGLTLAVHGHGRGWALPRGGSQSIADALAADLVAHGGVIETDSEVTDLGQLDADVALLDVTPRQLISIAGDRLPAGYRRRLERFRYGGGASKVDFALSGPVPWSVQELAASPTVHLGGDRADVARAEHDVARGRHSDDPFVLVVQPSVVDDTRAPAGQHSLWAYAHVPSGSTRDMTEVITAQIERFAPGFRELVLASHSFSADELEEHDPNYIGGDIASGAPSLTQLVARPVLSTDPWRTPAKGVYLASSSVPPGPSVHGMGGAYAARSALRHEFGITTLPALGPDRKATA</sequence>
<dbReference type="RefSeq" id="WP_146854353.1">
    <property type="nucleotide sequence ID" value="NZ_BAAAHR010000001.1"/>
</dbReference>
<name>A0A7W3JID0_9MICO</name>
<evidence type="ECO:0000313" key="4">
    <source>
        <dbReference type="Proteomes" id="UP000522688"/>
    </source>
</evidence>
<comment type="caution">
    <text evidence="2">The sequence shown here is derived from an EMBL/GenBank/DDBJ whole genome shotgun (WGS) entry which is preliminary data.</text>
</comment>
<evidence type="ECO:0000313" key="3">
    <source>
        <dbReference type="Proteomes" id="UP000321154"/>
    </source>
</evidence>
<dbReference type="PANTHER" id="PTHR10668">
    <property type="entry name" value="PHYTOENE DEHYDROGENASE"/>
    <property type="match status" value="1"/>
</dbReference>
<organism evidence="2 4">
    <name type="scientific">Frigoribacterium faeni</name>
    <dbReference type="NCBI Taxonomy" id="145483"/>
    <lineage>
        <taxon>Bacteria</taxon>
        <taxon>Bacillati</taxon>
        <taxon>Actinomycetota</taxon>
        <taxon>Actinomycetes</taxon>
        <taxon>Micrococcales</taxon>
        <taxon>Microbacteriaceae</taxon>
        <taxon>Frigoribacterium</taxon>
    </lineage>
</organism>